<dbReference type="InterPro" id="IPR044730">
    <property type="entry name" value="RNase_H-like_dom_plant"/>
</dbReference>
<evidence type="ECO:0000313" key="2">
    <source>
        <dbReference type="EMBL" id="MQL74263.1"/>
    </source>
</evidence>
<dbReference type="Proteomes" id="UP000652761">
    <property type="component" value="Unassembled WGS sequence"/>
</dbReference>
<organism evidence="2 3">
    <name type="scientific">Colocasia esculenta</name>
    <name type="common">Wild taro</name>
    <name type="synonym">Arum esculentum</name>
    <dbReference type="NCBI Taxonomy" id="4460"/>
    <lineage>
        <taxon>Eukaryota</taxon>
        <taxon>Viridiplantae</taxon>
        <taxon>Streptophyta</taxon>
        <taxon>Embryophyta</taxon>
        <taxon>Tracheophyta</taxon>
        <taxon>Spermatophyta</taxon>
        <taxon>Magnoliopsida</taxon>
        <taxon>Liliopsida</taxon>
        <taxon>Araceae</taxon>
        <taxon>Aroideae</taxon>
        <taxon>Colocasieae</taxon>
        <taxon>Colocasia</taxon>
    </lineage>
</organism>
<keyword evidence="3" id="KW-1185">Reference proteome</keyword>
<evidence type="ECO:0000259" key="1">
    <source>
        <dbReference type="Pfam" id="PF13456"/>
    </source>
</evidence>
<dbReference type="OrthoDB" id="1431481at2759"/>
<proteinExistence type="predicted"/>
<dbReference type="SUPFAM" id="SSF53098">
    <property type="entry name" value="Ribonuclease H-like"/>
    <property type="match status" value="1"/>
</dbReference>
<dbReference type="InterPro" id="IPR036397">
    <property type="entry name" value="RNaseH_sf"/>
</dbReference>
<name>A0A843TXX5_COLES</name>
<evidence type="ECO:0000313" key="3">
    <source>
        <dbReference type="Proteomes" id="UP000652761"/>
    </source>
</evidence>
<dbReference type="InterPro" id="IPR012337">
    <property type="entry name" value="RNaseH-like_sf"/>
</dbReference>
<gene>
    <name evidence="2" type="ORF">Taro_006619</name>
</gene>
<feature type="domain" description="RNase H type-1" evidence="1">
    <location>
        <begin position="94"/>
        <end position="212"/>
    </location>
</feature>
<reference evidence="2" key="1">
    <citation type="submission" date="2017-07" db="EMBL/GenBank/DDBJ databases">
        <title>Taro Niue Genome Assembly and Annotation.</title>
        <authorList>
            <person name="Atibalentja N."/>
            <person name="Keating K."/>
            <person name="Fields C.J."/>
        </authorList>
    </citation>
    <scope>NUCLEOTIDE SEQUENCE</scope>
    <source>
        <strain evidence="2">Niue_2</strain>
        <tissue evidence="2">Leaf</tissue>
    </source>
</reference>
<dbReference type="InterPro" id="IPR002156">
    <property type="entry name" value="RNaseH_domain"/>
</dbReference>
<dbReference type="AlphaFoldDB" id="A0A843TXX5"/>
<dbReference type="Gene3D" id="3.30.420.10">
    <property type="entry name" value="Ribonuclease H-like superfamily/Ribonuclease H"/>
    <property type="match status" value="1"/>
</dbReference>
<dbReference type="Pfam" id="PF13456">
    <property type="entry name" value="RVT_3"/>
    <property type="match status" value="1"/>
</dbReference>
<protein>
    <recommendedName>
        <fullName evidence="1">RNase H type-1 domain-containing protein</fullName>
    </recommendedName>
</protein>
<dbReference type="InterPro" id="IPR053151">
    <property type="entry name" value="RNase_H-like"/>
</dbReference>
<dbReference type="EMBL" id="NMUH01000198">
    <property type="protein sequence ID" value="MQL74263.1"/>
    <property type="molecule type" value="Genomic_DNA"/>
</dbReference>
<dbReference type="GO" id="GO:0004523">
    <property type="term" value="F:RNA-DNA hybrid ribonuclease activity"/>
    <property type="evidence" value="ECO:0007669"/>
    <property type="project" value="InterPro"/>
</dbReference>
<sequence>MGRLVRCTFMAAVWGIWCSRNRARYQNQNMSAKHIVNRTILSIRAASASFKLQHLSQPWLTALRQTGGVHAHPKLSVPVVLKWMHPPMGRLKLNVDGAFKFAAGEAGGGGILRDHHGRCVFAFATKYQGVFSALDAETRALQDGLAICSNQGILDILVETDSLNLMQIITGQVSRPWELTCIIQDVAVIAQKLKAQIKYVPREANQVAHHLAGYGCSTRNFSFWESGAVLPHVVKGPYRLDKVGCPTLRL</sequence>
<dbReference type="PANTHER" id="PTHR47723:SF19">
    <property type="entry name" value="POLYNUCLEOTIDYL TRANSFERASE, RIBONUCLEASE H-LIKE SUPERFAMILY PROTEIN"/>
    <property type="match status" value="1"/>
</dbReference>
<dbReference type="PANTHER" id="PTHR47723">
    <property type="entry name" value="OS05G0353850 PROTEIN"/>
    <property type="match status" value="1"/>
</dbReference>
<accession>A0A843TXX5</accession>
<dbReference type="GO" id="GO:0003676">
    <property type="term" value="F:nucleic acid binding"/>
    <property type="evidence" value="ECO:0007669"/>
    <property type="project" value="InterPro"/>
</dbReference>
<comment type="caution">
    <text evidence="2">The sequence shown here is derived from an EMBL/GenBank/DDBJ whole genome shotgun (WGS) entry which is preliminary data.</text>
</comment>
<dbReference type="CDD" id="cd06222">
    <property type="entry name" value="RNase_H_like"/>
    <property type="match status" value="1"/>
</dbReference>